<dbReference type="InterPro" id="IPR015943">
    <property type="entry name" value="WD40/YVTN_repeat-like_dom_sf"/>
</dbReference>
<evidence type="ECO:0000313" key="3">
    <source>
        <dbReference type="EMBL" id="ACM93765.1"/>
    </source>
</evidence>
<dbReference type="KEGG" id="nam:NAMH_0551"/>
<dbReference type="OrthoDB" id="11703at2"/>
<evidence type="ECO:0000256" key="2">
    <source>
        <dbReference type="ARBA" id="ARBA00022737"/>
    </source>
</evidence>
<dbReference type="EMBL" id="CP001279">
    <property type="protein sequence ID" value="ACM93765.1"/>
    <property type="molecule type" value="Genomic_DNA"/>
</dbReference>
<dbReference type="SUPFAM" id="SSF50978">
    <property type="entry name" value="WD40 repeat-like"/>
    <property type="match status" value="1"/>
</dbReference>
<dbReference type="HOGENOM" id="CLU_076338_0_0_7"/>
<keyword evidence="4" id="KW-1185">Reference proteome</keyword>
<dbReference type="Proteomes" id="UP000000448">
    <property type="component" value="Chromosome"/>
</dbReference>
<dbReference type="PANTHER" id="PTHR22847">
    <property type="entry name" value="WD40 REPEAT PROTEIN"/>
    <property type="match status" value="1"/>
</dbReference>
<evidence type="ECO:0000313" key="4">
    <source>
        <dbReference type="Proteomes" id="UP000000448"/>
    </source>
</evidence>
<dbReference type="Gene3D" id="2.130.10.10">
    <property type="entry name" value="YVTN repeat-like/Quinoprotein amine dehydrogenase"/>
    <property type="match status" value="2"/>
</dbReference>
<gene>
    <name evidence="3" type="ordered locus">NAMH_0551</name>
</gene>
<reference evidence="3 4" key="1">
    <citation type="journal article" date="2009" name="PLoS Genet.">
        <title>Adaptations to submarine hydrothermal environments exemplified by the genome of Nautilia profundicola.</title>
        <authorList>
            <person name="Campbell B.J."/>
            <person name="Smith J.L."/>
            <person name="Hanson T.E."/>
            <person name="Klotz M.G."/>
            <person name="Stein L.Y."/>
            <person name="Lee C.K."/>
            <person name="Wu D."/>
            <person name="Robinson J.M."/>
            <person name="Khouri H.M."/>
            <person name="Eisen J.A."/>
            <person name="Cary S.C."/>
        </authorList>
    </citation>
    <scope>NUCLEOTIDE SEQUENCE [LARGE SCALE GENOMIC DNA]</scope>
    <source>
        <strain evidence="4">ATCC BAA-1463 / DSM 18972 / AmH</strain>
    </source>
</reference>
<accession>B9L8K9</accession>
<organism evidence="3 4">
    <name type="scientific">Nautilia profundicola (strain ATCC BAA-1463 / DSM 18972 / AmH)</name>
    <dbReference type="NCBI Taxonomy" id="598659"/>
    <lineage>
        <taxon>Bacteria</taxon>
        <taxon>Pseudomonadati</taxon>
        <taxon>Campylobacterota</taxon>
        <taxon>Epsilonproteobacteria</taxon>
        <taxon>Nautiliales</taxon>
        <taxon>Nautiliaceae</taxon>
        <taxon>Nautilia</taxon>
    </lineage>
</organism>
<dbReference type="AlphaFoldDB" id="B9L8K9"/>
<dbReference type="eggNOG" id="COG3391">
    <property type="taxonomic scope" value="Bacteria"/>
</dbReference>
<evidence type="ECO:0000256" key="1">
    <source>
        <dbReference type="ARBA" id="ARBA00022574"/>
    </source>
</evidence>
<sequence>MKKLILIILAICAFALPPVKKITYNGYISKITYNNTYLIAGLENGTIVIKDFKTFKNIGTITLPKIHDFMGDLISMPIYSLDISPDNKHLMILAEGEDAKRELFIYDFNSKKLDHIFTTKETLMKGTYIGDNKIFFALLSDEALLYDLKNNKNIYRTQVGNYVFSTYAVNKNKTLAVFGDESGALKVVDIKTGKKLKELKGFNKDKTLSCDIEKNLAINGSSDMRVAVYDINSGYSKLTLKVKFLPYGATISPDLSKFAVQYNEKNDIAIYSMYNKLLFVLNGHTMALNGIKFLNNDTIISFSPAEILIWKLK</sequence>
<protein>
    <submittedName>
        <fullName evidence="3">Periplasmic nitrate reductase, NapL subunit</fullName>
    </submittedName>
</protein>
<dbReference type="PANTHER" id="PTHR22847:SF637">
    <property type="entry name" value="WD REPEAT DOMAIN 5B"/>
    <property type="match status" value="1"/>
</dbReference>
<keyword evidence="2" id="KW-0677">Repeat</keyword>
<keyword evidence="1" id="KW-0853">WD repeat</keyword>
<dbReference type="InterPro" id="IPR036322">
    <property type="entry name" value="WD40_repeat_dom_sf"/>
</dbReference>
<name>B9L8K9_NAUPA</name>
<dbReference type="STRING" id="598659.NAMH_0551"/>
<dbReference type="RefSeq" id="WP_015902817.1">
    <property type="nucleotide sequence ID" value="NC_012115.1"/>
</dbReference>
<proteinExistence type="predicted"/>